<dbReference type="Proteomes" id="UP000887579">
    <property type="component" value="Unplaced"/>
</dbReference>
<dbReference type="WBParaSite" id="ES5_v2.g26989.t1">
    <property type="protein sequence ID" value="ES5_v2.g26989.t1"/>
    <property type="gene ID" value="ES5_v2.g26989"/>
</dbReference>
<protein>
    <submittedName>
        <fullName evidence="2">Uncharacterized protein</fullName>
    </submittedName>
</protein>
<accession>A0AC34GBE5</accession>
<sequence>MYDPGRGYGRKNVQQMFSVLYPPGPVNPGSYIQPQQTPYPSSQQQQIPIPITNNYPQTQQISKPQQPQIPINNPYQHSKPQSSSQQPRSSSPPPPYS</sequence>
<reference evidence="2" key="1">
    <citation type="submission" date="2022-11" db="UniProtKB">
        <authorList>
            <consortium name="WormBaseParasite"/>
        </authorList>
    </citation>
    <scope>IDENTIFICATION</scope>
</reference>
<proteinExistence type="predicted"/>
<evidence type="ECO:0000313" key="1">
    <source>
        <dbReference type="Proteomes" id="UP000887579"/>
    </source>
</evidence>
<organism evidence="1 2">
    <name type="scientific">Panagrolaimus sp. ES5</name>
    <dbReference type="NCBI Taxonomy" id="591445"/>
    <lineage>
        <taxon>Eukaryota</taxon>
        <taxon>Metazoa</taxon>
        <taxon>Ecdysozoa</taxon>
        <taxon>Nematoda</taxon>
        <taxon>Chromadorea</taxon>
        <taxon>Rhabditida</taxon>
        <taxon>Tylenchina</taxon>
        <taxon>Panagrolaimomorpha</taxon>
        <taxon>Panagrolaimoidea</taxon>
        <taxon>Panagrolaimidae</taxon>
        <taxon>Panagrolaimus</taxon>
    </lineage>
</organism>
<name>A0AC34GBE5_9BILA</name>
<evidence type="ECO:0000313" key="2">
    <source>
        <dbReference type="WBParaSite" id="ES5_v2.g26989.t1"/>
    </source>
</evidence>